<dbReference type="GO" id="GO:0006508">
    <property type="term" value="P:proteolysis"/>
    <property type="evidence" value="ECO:0007669"/>
    <property type="project" value="InterPro"/>
</dbReference>
<sequence>MVIDGHCDLLFQLWKYNYDVNGSAKLQFDLTKWRNSPVRVQAFAIFVPEDVPEQLQFNVALQMVDLFYRRIIEPNHDIIHIKSRYDLDKLADHQRGAILTLEGCHPIGQDLNKLIKLVDLGVRIVGLTWNNNNAVADSIDARNGKGLSVFGKEVVHYLNQVGVWTDVSHLSIRGFYDVIELAKYVMASHSNAFSVCQHRRNLDDQQIEALIESDGWIGITFVPFFTKMTEPVEIPDLIKHIDYFLERGAVNQLGFGSDFDGITTTIRGLSSVQDYHNLLNYLVERYDQTILAKIKYENFHRKFPAISV</sequence>
<dbReference type="EMBL" id="FODJ01000006">
    <property type="protein sequence ID" value="SEO31139.1"/>
    <property type="molecule type" value="Genomic_DNA"/>
</dbReference>
<dbReference type="InterPro" id="IPR008257">
    <property type="entry name" value="Pept_M19"/>
</dbReference>
<accession>A0A1H8NNM9</accession>
<name>A0A1H8NNM9_9BACI</name>
<evidence type="ECO:0000313" key="1">
    <source>
        <dbReference type="EMBL" id="SEO31139.1"/>
    </source>
</evidence>
<keyword evidence="2" id="KW-1185">Reference proteome</keyword>
<proteinExistence type="predicted"/>
<dbReference type="Pfam" id="PF01244">
    <property type="entry name" value="Peptidase_M19"/>
    <property type="match status" value="1"/>
</dbReference>
<dbReference type="PROSITE" id="PS51365">
    <property type="entry name" value="RENAL_DIPEPTIDASE_2"/>
    <property type="match status" value="1"/>
</dbReference>
<dbReference type="RefSeq" id="WP_091497293.1">
    <property type="nucleotide sequence ID" value="NZ_FODJ01000006.1"/>
</dbReference>
<dbReference type="Gene3D" id="3.20.20.140">
    <property type="entry name" value="Metal-dependent hydrolases"/>
    <property type="match status" value="1"/>
</dbReference>
<dbReference type="InterPro" id="IPR032466">
    <property type="entry name" value="Metal_Hydrolase"/>
</dbReference>
<dbReference type="PANTHER" id="PTHR10443">
    <property type="entry name" value="MICROSOMAL DIPEPTIDASE"/>
    <property type="match status" value="1"/>
</dbReference>
<dbReference type="STRING" id="872970.SAMN04488134_10649"/>
<organism evidence="1 2">
    <name type="scientific">Amphibacillus marinus</name>
    <dbReference type="NCBI Taxonomy" id="872970"/>
    <lineage>
        <taxon>Bacteria</taxon>
        <taxon>Bacillati</taxon>
        <taxon>Bacillota</taxon>
        <taxon>Bacilli</taxon>
        <taxon>Bacillales</taxon>
        <taxon>Bacillaceae</taxon>
        <taxon>Amphibacillus</taxon>
    </lineage>
</organism>
<dbReference type="GO" id="GO:0070573">
    <property type="term" value="F:metallodipeptidase activity"/>
    <property type="evidence" value="ECO:0007669"/>
    <property type="project" value="InterPro"/>
</dbReference>
<dbReference type="PANTHER" id="PTHR10443:SF12">
    <property type="entry name" value="DIPEPTIDASE"/>
    <property type="match status" value="1"/>
</dbReference>
<dbReference type="Proteomes" id="UP000199300">
    <property type="component" value="Unassembled WGS sequence"/>
</dbReference>
<dbReference type="SUPFAM" id="SSF51556">
    <property type="entry name" value="Metallo-dependent hydrolases"/>
    <property type="match status" value="1"/>
</dbReference>
<reference evidence="1 2" key="1">
    <citation type="submission" date="2016-10" db="EMBL/GenBank/DDBJ databases">
        <authorList>
            <person name="de Groot N.N."/>
        </authorList>
    </citation>
    <scope>NUCLEOTIDE SEQUENCE [LARGE SCALE GENOMIC DNA]</scope>
    <source>
        <strain evidence="1 2">CGMCC 1.10434</strain>
    </source>
</reference>
<dbReference type="AlphaFoldDB" id="A0A1H8NNM9"/>
<dbReference type="OrthoDB" id="9804920at2"/>
<gene>
    <name evidence="1" type="ORF">SAMN04488134_10649</name>
</gene>
<protein>
    <submittedName>
        <fullName evidence="1">Membrane dipeptidase</fullName>
    </submittedName>
</protein>
<evidence type="ECO:0000313" key="2">
    <source>
        <dbReference type="Proteomes" id="UP000199300"/>
    </source>
</evidence>
<dbReference type="CDD" id="cd01301">
    <property type="entry name" value="rDP_like"/>
    <property type="match status" value="1"/>
</dbReference>